<name>A0ABQ9LXE5_HEVBR</name>
<dbReference type="PANTHER" id="PTHR33428:SF10">
    <property type="entry name" value="CHLOROPHYLLASE-1"/>
    <property type="match status" value="1"/>
</dbReference>
<dbReference type="InterPro" id="IPR017395">
    <property type="entry name" value="Chlorophyllase-like"/>
</dbReference>
<evidence type="ECO:0000313" key="2">
    <source>
        <dbReference type="Proteomes" id="UP001174677"/>
    </source>
</evidence>
<dbReference type="Pfam" id="PF07224">
    <property type="entry name" value="Chlorophyllase"/>
    <property type="match status" value="1"/>
</dbReference>
<organism evidence="1 2">
    <name type="scientific">Hevea brasiliensis</name>
    <name type="common">Para rubber tree</name>
    <name type="synonym">Siphonia brasiliensis</name>
    <dbReference type="NCBI Taxonomy" id="3981"/>
    <lineage>
        <taxon>Eukaryota</taxon>
        <taxon>Viridiplantae</taxon>
        <taxon>Streptophyta</taxon>
        <taxon>Embryophyta</taxon>
        <taxon>Tracheophyta</taxon>
        <taxon>Spermatophyta</taxon>
        <taxon>Magnoliopsida</taxon>
        <taxon>eudicotyledons</taxon>
        <taxon>Gunneridae</taxon>
        <taxon>Pentapetalae</taxon>
        <taxon>rosids</taxon>
        <taxon>fabids</taxon>
        <taxon>Malpighiales</taxon>
        <taxon>Euphorbiaceae</taxon>
        <taxon>Crotonoideae</taxon>
        <taxon>Micrandreae</taxon>
        <taxon>Hevea</taxon>
    </lineage>
</organism>
<proteinExistence type="predicted"/>
<reference evidence="1" key="1">
    <citation type="journal article" date="2023" name="Plant Biotechnol. J.">
        <title>Chromosome-level wild Hevea brasiliensis genome provides new tools for genomic-assisted breeding and valuable loci to elevate rubber yield.</title>
        <authorList>
            <person name="Cheng H."/>
            <person name="Song X."/>
            <person name="Hu Y."/>
            <person name="Wu T."/>
            <person name="Yang Q."/>
            <person name="An Z."/>
            <person name="Feng S."/>
            <person name="Deng Z."/>
            <person name="Wu W."/>
            <person name="Zeng X."/>
            <person name="Tu M."/>
            <person name="Wang X."/>
            <person name="Huang H."/>
        </authorList>
    </citation>
    <scope>NUCLEOTIDE SEQUENCE</scope>
    <source>
        <strain evidence="1">MT/VB/25A 57/8</strain>
    </source>
</reference>
<keyword evidence="2" id="KW-1185">Reference proteome</keyword>
<dbReference type="Gene3D" id="3.40.50.1820">
    <property type="entry name" value="alpha/beta hydrolase"/>
    <property type="match status" value="1"/>
</dbReference>
<comment type="caution">
    <text evidence="1">The sequence shown here is derived from an EMBL/GenBank/DDBJ whole genome shotgun (WGS) entry which is preliminary data.</text>
</comment>
<dbReference type="PANTHER" id="PTHR33428">
    <property type="entry name" value="CHLOROPHYLLASE-2, CHLOROPLASTIC"/>
    <property type="match status" value="1"/>
</dbReference>
<accession>A0ABQ9LXE5</accession>
<evidence type="ECO:0000313" key="1">
    <source>
        <dbReference type="EMBL" id="KAJ9172003.1"/>
    </source>
</evidence>
<dbReference type="Proteomes" id="UP001174677">
    <property type="component" value="Chromosome 9"/>
</dbReference>
<dbReference type="SUPFAM" id="SSF53474">
    <property type="entry name" value="alpha/beta-Hydrolases"/>
    <property type="match status" value="1"/>
</dbReference>
<dbReference type="EMBL" id="JARPOI010000009">
    <property type="protein sequence ID" value="KAJ9172003.1"/>
    <property type="molecule type" value="Genomic_DNA"/>
</dbReference>
<dbReference type="InterPro" id="IPR029058">
    <property type="entry name" value="AB_hydrolase_fold"/>
</dbReference>
<gene>
    <name evidence="1" type="ORF">P3X46_015294</name>
</gene>
<evidence type="ECO:0008006" key="3">
    <source>
        <dbReference type="Google" id="ProtNLM"/>
    </source>
</evidence>
<sequence>MNPEGLDTYKKEFRKIHALTTTNCNISPSPSTINFAVLGVISHPFIHPSPLFSFVSHCLTLRMAKLLVITLLVTLLAFLLEAQSDSGTISSFQTGKFSTTYYQVEESDPASPPKPLLIVTPIIQGTYPVIIFLHGTCLSNSFYTDLLQHISSHGYIVVAPQLYSCLINRVIPMLPISGPAELEFAVQVVNWSPSGLQSVLPENVKGDLNKLSVSGHSRGGKTAFALALGYADTPLEVKISTLAGIDPVEGTSKNNPIQPKILTYVPRSLNLSIPVTVIGTGLGNQPVCWLVCPACAPDEMNHEEFFNECRAPAGHFVTTDYGHMDMLNDNITDIVGRLTNSLCKSGVNPKEPMRRTVGGIVVAFLKVYFEGESGDYMAIVKGTSVAPVKLAPIQFTEA</sequence>
<protein>
    <recommendedName>
        <fullName evidence="3">Chlorophyllase</fullName>
    </recommendedName>
</protein>